<evidence type="ECO:0008006" key="3">
    <source>
        <dbReference type="Google" id="ProtNLM"/>
    </source>
</evidence>
<dbReference type="OrthoDB" id="9067438at2"/>
<dbReference type="InterPro" id="IPR029052">
    <property type="entry name" value="Metallo-depent_PP-like"/>
</dbReference>
<dbReference type="AlphaFoldDB" id="A0A2S7IUP1"/>
<comment type="caution">
    <text evidence="1">The sequence shown here is derived from an EMBL/GenBank/DDBJ whole genome shotgun (WGS) entry which is preliminary data.</text>
</comment>
<accession>A0A2S7IUP1</accession>
<evidence type="ECO:0000313" key="2">
    <source>
        <dbReference type="Proteomes" id="UP000238493"/>
    </source>
</evidence>
<protein>
    <recommendedName>
        <fullName evidence="3">Calcineurin-like phosphoesterase domain-containing protein</fullName>
    </recommendedName>
</protein>
<reference evidence="1 2" key="1">
    <citation type="submission" date="2018-02" db="EMBL/GenBank/DDBJ databases">
        <title>Draft genome sequence of Ochrobactrum oryzae found in Brazil.</title>
        <authorList>
            <person name="Cerdeira L."/>
            <person name="Andrade F."/>
            <person name="Zacariotto T."/>
            <person name="Barbosa B."/>
            <person name="Santos S."/>
            <person name="Cassetari V."/>
            <person name="Lincopan N."/>
        </authorList>
    </citation>
    <scope>NUCLEOTIDE SEQUENCE [LARGE SCALE GENOMIC DNA]</scope>
    <source>
        <strain evidence="1 2">OA447</strain>
    </source>
</reference>
<keyword evidence="2" id="KW-1185">Reference proteome</keyword>
<dbReference type="RefSeq" id="WP_104757494.1">
    <property type="nucleotide sequence ID" value="NZ_PTRC01000051.1"/>
</dbReference>
<proteinExistence type="predicted"/>
<name>A0A2S7IUP1_9HYPH</name>
<evidence type="ECO:0000313" key="1">
    <source>
        <dbReference type="EMBL" id="PQA71719.1"/>
    </source>
</evidence>
<dbReference type="SUPFAM" id="SSF56300">
    <property type="entry name" value="Metallo-dependent phosphatases"/>
    <property type="match status" value="1"/>
</dbReference>
<dbReference type="EMBL" id="PTRC01000051">
    <property type="protein sequence ID" value="PQA71719.1"/>
    <property type="molecule type" value="Genomic_DNA"/>
</dbReference>
<dbReference type="Proteomes" id="UP000238493">
    <property type="component" value="Unassembled WGS sequence"/>
</dbReference>
<organism evidence="1 2">
    <name type="scientific">Brucella oryzae</name>
    <dbReference type="NCBI Taxonomy" id="335286"/>
    <lineage>
        <taxon>Bacteria</taxon>
        <taxon>Pseudomonadati</taxon>
        <taxon>Pseudomonadota</taxon>
        <taxon>Alphaproteobacteria</taxon>
        <taxon>Hyphomicrobiales</taxon>
        <taxon>Brucellaceae</taxon>
        <taxon>Brucella/Ochrobactrum group</taxon>
        <taxon>Brucella</taxon>
    </lineage>
</organism>
<sequence>MALSPEALQEAVDLVREHGTIIAASRASGIKRSTLQDRVFKAKAAGLFSPVQPIPGFDISRYSSTVRNGQVVSESIQQKPAEAMGRFNVPDGHYVKGVSALVDAEGNVKQQWLKTGVDPNAIDIVEAVRDVISDYAGVSHLIPEPDVSHDNTFTVIPLPDWHIGLMAWARETGENYDLKIARETIMQAMVSVINQSPPSSHAIILGLGDMLHFDGYEPVTSRSGNFLDADGRHPKVLRTALDMVRSTVDLALQKFRTVEVRILPGNHDDQSAVALSLAFSLFYENNDRVTFDDSPSRFWWKRIGKVFLGATHGDKTKMRDLPLVMAADNPQDWADSTYRRIYTGHIHHESAVEEGGVLVTSLRSPVAKDAYHSFSKYRSGRSVYSDTYDVSGRMASSVKVNL</sequence>
<gene>
    <name evidence="1" type="ORF">C3731_20755</name>
</gene>